<dbReference type="EMBL" id="LN606600">
    <property type="protein sequence ID" value="CEF40045.1"/>
    <property type="molecule type" value="Genomic_DNA"/>
</dbReference>
<organism evidence="1 2">
    <name type="scientific">Acetobacter senegalensis</name>
    <dbReference type="NCBI Taxonomy" id="446692"/>
    <lineage>
        <taxon>Bacteria</taxon>
        <taxon>Pseudomonadati</taxon>
        <taxon>Pseudomonadota</taxon>
        <taxon>Alphaproteobacteria</taxon>
        <taxon>Acetobacterales</taxon>
        <taxon>Acetobacteraceae</taxon>
        <taxon>Acetobacter</taxon>
    </lineage>
</organism>
<accession>A0A0U5FJP2</accession>
<gene>
    <name evidence="1" type="ORF">ASN_631</name>
</gene>
<proteinExistence type="predicted"/>
<dbReference type="RefSeq" id="WP_061470521.1">
    <property type="nucleotide sequence ID" value="NZ_LHZU01000094.1"/>
</dbReference>
<dbReference type="KEGG" id="asz:ASN_631"/>
<dbReference type="Proteomes" id="UP000056109">
    <property type="component" value="Chromosome I"/>
</dbReference>
<evidence type="ECO:0000313" key="1">
    <source>
        <dbReference type="EMBL" id="CEF40045.1"/>
    </source>
</evidence>
<evidence type="ECO:0000313" key="2">
    <source>
        <dbReference type="Proteomes" id="UP000056109"/>
    </source>
</evidence>
<protein>
    <submittedName>
        <fullName evidence="1">Uncharacterized protein</fullName>
    </submittedName>
</protein>
<keyword evidence="2" id="KW-1185">Reference proteome</keyword>
<name>A0A0U5FJP2_9PROT</name>
<reference evidence="2" key="1">
    <citation type="submission" date="2014-09" db="EMBL/GenBank/DDBJ databases">
        <authorList>
            <person name="Illeghems K.G."/>
        </authorList>
    </citation>
    <scope>NUCLEOTIDE SEQUENCE [LARGE SCALE GENOMIC DNA]</scope>
    <source>
        <strain evidence="2">108B</strain>
    </source>
</reference>
<sequence length="117" mass="12946">MSRSIGSIRQLFELWPDLAPVVLVRVDLVWILVIRRHMACMATASQKLKARALAPTGRNAHYRVTCTSDDNSDLRPDDLAGTAPACSWLDSLVSTKRIDRGGRVYLCDHPEAAIDDA</sequence>
<dbReference type="AlphaFoldDB" id="A0A0U5FJP2"/>